<evidence type="ECO:0000259" key="10">
    <source>
        <dbReference type="Pfam" id="PF20255"/>
    </source>
</evidence>
<evidence type="ECO:0000256" key="7">
    <source>
        <dbReference type="SAM" id="MobiDB-lite"/>
    </source>
</evidence>
<dbReference type="InterPro" id="IPR051346">
    <property type="entry name" value="OTU_Deubiquitinase"/>
</dbReference>
<dbReference type="PANTHER" id="PTHR13367:SF32">
    <property type="entry name" value="DUF6606 DOMAIN-CONTAINING PROTEIN"/>
    <property type="match status" value="1"/>
</dbReference>
<feature type="compositionally biased region" description="Acidic residues" evidence="7">
    <location>
        <begin position="3171"/>
        <end position="3203"/>
    </location>
</feature>
<dbReference type="Proteomes" id="UP000243515">
    <property type="component" value="Unassembled WGS sequence"/>
</dbReference>
<dbReference type="Pfam" id="PF20255">
    <property type="entry name" value="DUF6606"/>
    <property type="match status" value="1"/>
</dbReference>
<feature type="domain" description="DUF3645" evidence="9">
    <location>
        <begin position="2388"/>
        <end position="2420"/>
    </location>
</feature>
<protein>
    <recommendedName>
        <fullName evidence="2">ubiquitinyl hydrolase 1</fullName>
        <ecNumber evidence="2">3.4.19.12</ecNumber>
    </recommendedName>
</protein>
<dbReference type="Pfam" id="PF12359">
    <property type="entry name" value="DUF3645"/>
    <property type="match status" value="1"/>
</dbReference>
<dbReference type="EMBL" id="NPHW01003024">
    <property type="protein sequence ID" value="OXV10268.1"/>
    <property type="molecule type" value="Genomic_DNA"/>
</dbReference>
<dbReference type="OrthoDB" id="3182339at2759"/>
<evidence type="ECO:0000256" key="1">
    <source>
        <dbReference type="ARBA" id="ARBA00000707"/>
    </source>
</evidence>
<organism evidence="11 12">
    <name type="scientific">Elaphomyces granulatus</name>
    <dbReference type="NCBI Taxonomy" id="519963"/>
    <lineage>
        <taxon>Eukaryota</taxon>
        <taxon>Fungi</taxon>
        <taxon>Dikarya</taxon>
        <taxon>Ascomycota</taxon>
        <taxon>Pezizomycotina</taxon>
        <taxon>Eurotiomycetes</taxon>
        <taxon>Eurotiomycetidae</taxon>
        <taxon>Eurotiales</taxon>
        <taxon>Elaphomycetaceae</taxon>
        <taxon>Elaphomyces</taxon>
    </lineage>
</organism>
<comment type="catalytic activity">
    <reaction evidence="1">
        <text>Thiol-dependent hydrolysis of ester, thioester, amide, peptide and isopeptide bonds formed by the C-terminal Gly of ubiquitin (a 76-residue protein attached to proteins as an intracellular targeting signal).</text>
        <dbReference type="EC" id="3.4.19.12"/>
    </reaction>
</comment>
<evidence type="ECO:0000313" key="12">
    <source>
        <dbReference type="Proteomes" id="UP000243515"/>
    </source>
</evidence>
<dbReference type="InterPro" id="IPR022099">
    <property type="entry name" value="DUF3638"/>
</dbReference>
<feature type="domain" description="DUF3638" evidence="8">
    <location>
        <begin position="2046"/>
        <end position="2269"/>
    </location>
</feature>
<dbReference type="InterPro" id="IPR027417">
    <property type="entry name" value="P-loop_NTPase"/>
</dbReference>
<dbReference type="Pfam" id="PF12340">
    <property type="entry name" value="DUF3638"/>
    <property type="match status" value="1"/>
</dbReference>
<dbReference type="EC" id="3.4.19.12" evidence="2"/>
<evidence type="ECO:0000256" key="6">
    <source>
        <dbReference type="ARBA" id="ARBA00022807"/>
    </source>
</evidence>
<dbReference type="InterPro" id="IPR022105">
    <property type="entry name" value="DUF3645"/>
</dbReference>
<keyword evidence="6" id="KW-0788">Thiol protease</keyword>
<evidence type="ECO:0000256" key="3">
    <source>
        <dbReference type="ARBA" id="ARBA00022670"/>
    </source>
</evidence>
<dbReference type="GO" id="GO:0006508">
    <property type="term" value="P:proteolysis"/>
    <property type="evidence" value="ECO:0007669"/>
    <property type="project" value="UniProtKB-KW"/>
</dbReference>
<feature type="domain" description="DUF6606" evidence="10">
    <location>
        <begin position="15"/>
        <end position="292"/>
    </location>
</feature>
<accession>A0A232M1R2</accession>
<evidence type="ECO:0000256" key="4">
    <source>
        <dbReference type="ARBA" id="ARBA00022786"/>
    </source>
</evidence>
<feature type="region of interest" description="Disordered" evidence="7">
    <location>
        <begin position="1854"/>
        <end position="1886"/>
    </location>
</feature>
<evidence type="ECO:0000256" key="5">
    <source>
        <dbReference type="ARBA" id="ARBA00022801"/>
    </source>
</evidence>
<gene>
    <name evidence="11" type="ORF">Egran_01970</name>
</gene>
<name>A0A232M1R2_9EURO</name>
<evidence type="ECO:0000256" key="2">
    <source>
        <dbReference type="ARBA" id="ARBA00012759"/>
    </source>
</evidence>
<reference evidence="11 12" key="1">
    <citation type="journal article" date="2015" name="Environ. Microbiol.">
        <title>Metagenome sequence of Elaphomyces granulatus from sporocarp tissue reveals Ascomycota ectomycorrhizal fingerprints of genome expansion and a Proteobacteria-rich microbiome.</title>
        <authorList>
            <person name="Quandt C.A."/>
            <person name="Kohler A."/>
            <person name="Hesse C.N."/>
            <person name="Sharpton T.J."/>
            <person name="Martin F."/>
            <person name="Spatafora J.W."/>
        </authorList>
    </citation>
    <scope>NUCLEOTIDE SEQUENCE [LARGE SCALE GENOMIC DNA]</scope>
    <source>
        <strain evidence="11 12">OSC145934</strain>
    </source>
</reference>
<dbReference type="GO" id="GO:0004843">
    <property type="term" value="F:cysteine-type deubiquitinase activity"/>
    <property type="evidence" value="ECO:0007669"/>
    <property type="project" value="UniProtKB-EC"/>
</dbReference>
<feature type="region of interest" description="Disordered" evidence="7">
    <location>
        <begin position="3153"/>
        <end position="3203"/>
    </location>
</feature>
<keyword evidence="4" id="KW-0833">Ubl conjugation pathway</keyword>
<comment type="caution">
    <text evidence="11">The sequence shown here is derived from an EMBL/GenBank/DDBJ whole genome shotgun (WGS) entry which is preliminary data.</text>
</comment>
<sequence length="3203" mass="363847">MKNSSVSSSLLLESLVNHISLPPRLPGKQESEDWTDQIESALTERVLNASRTFSKLAQDERSMYLWECTRIVLQTCKAVKAGCRLNKTALLTEFRRFNHNGFLILHVAEQNAGLLIRRQHEENQEECVIFEAFEASALSKKVLAAKSALQWSFPGVAVAIPYSEFVVTSFQDHLAVFLEQASSESVKQFGGHTLKAGSQAFESRETADPSLITGMLMTLLEANGRRVNPKLLLKRVRDDVCWTDGAEKPWRRSPYWLVLRVGIGKYLSTIYGDEIGRVYYKFLFCLVLSQLIDDSLADLSPELLSFLRAKLARRLDKLEVAKNRASPSLRPTYAHMFTTLGPLFRRTLKNVRDHLEAIWKKFKDSIRRPVPPLPRYAKPEHLTLKLTHSESYLREVLSCHQKAESGPCPRQIQFGDLTATTSTFRSFADHYFFLTELEMESEECHSIPQNMTASLGNCCQMIAERIDTYLTAVGNAYDSNPEQKSVMLLTVLELWVTMDRYATELCGLLMDYNPGIPPESLDVLQLSHLKDMRRLQNIQSHLTERYVRSSYSEKSIFTDPVKGCFAERYFDESNDSVILQDLYNAIESAAEISCAEKEIEWQELSAQFESLELKIAQSTCLYTTDEFQQVVHDGRACTKCYLRRKARRMKITIHEHPLPSNPIQAKAVVFEIGCPKEFIAYRDATWTILGTLARPKMEGKLPRLLLSDYSELRSLMTTRAGGVSLASTTKSFLSTHYNGVGFPVSLNDVCLPNGLNLGYFDSITQTWPGRQFEEPSFARHCQMKIPANSPFSSLQSLPHFAVDADGPSSHEVVASQTKCPPGLSVHEFMAYQALFSGKERRWVCILMELGSSNLNFSTEATGSLIIQLALQAGPAYNLDPLRTIHRIFRDESFCRRLLEQIGQRLAGISSNWHETNCMEMLITLILRLCSLASEPIVDMALELLEQARAAVFKWASLLRTEIHTSTDADASRKLSRYALWAALLCRRTFAIYTEGTDSGPVESLGPASLRCFIESSIALQENLLGDPSALPPPERNILIRDLKMVHRMRFLLRQSLQASPESLISAINNVWPQGEGDMARRYSELELLEFPGKWWIQSTVYATRQTRQQTVYYHLLEGHLLVDGQPLGKLPAKHRESPIIQRLFRKQSPLAYPSALRGMTYMLVPVMNRHHIHVGFRNQNLVVQTCFDGKVLELIPPEKFGTTSDFDLPGSLIENCIHWLHLDSGVLEIRQGPDNIWLPKQSNWILDFKKRTARRHGRSSLVDPHSQLFKRVARIFDRFEHPGRLTVFQPEKRQLSVELRRLDLSFTVRGNLLQCRQLRSEIDPNQDAGTWYGLNSKLVLRDFANHRQRTIIVPTGKIKSTRNKFHVAIDVENEGSYVRFAVNDVLGRVDSPAEPLLLYLKAQFHAYTSFVLPDPLTGRTGTEEALHCLRSGYCQPWTPLNAGPFECLRSIANLTPKREYYPAGMESMQRVSWDPSLTTTIQSDEFRELIEAICEKSSNLSVFALRKTELPLLEAAGPIHLSERSHSRRRLYLRPNTELDVQQAAPDLPYIARDCWKPSTQRVNVFESTTLIRSWSLDVPATSDLAGMLQKWQIIGGFDRPFDKFLLSDLLNIQFNLEWGSLVDFCRYSVLEDMHRLMFLFAVMSFRSDIEMEVIRTLIAFAVLEDLKPLDPPKWLSYTHFQPNQIPTSIYFSQIIKPCCIPYPGDERTLLQGMLSSKLRRKLEAAELAHEQTIESECKFLMQFLLEQWPCQEPTTEGFPGSELIDIPRALEVICAEWMRLFQNMELCNYTKQVQSVLDLHRSGGQILLPRFCTEHNEVLPTRRKYDKLPTLSQNLLLKSAPIIVGKFHTIPPNRGTTNGLPPTATGKENYPNSVQKHMQPKPRESPLPYEIRELESIIDDISSSQSAVEQEYGRDMRQSIDALKKSKIAPRQDEKPTAPVNLNMEIAAARQEAHYRFNQLCLAFERNDSRAPWLKEGCLWPCITTVTLLEQLRSISTAVFGDGMRKSLVDYALSLTALQRLLRIEDAQRNRDGQKQLEECKNLGHKNWEPLEHPDWILLEIDANILIRPEQVDVARATVLPDSGSNSVLQMNMGQGKTSCIMPMAAAVLADSTKLLRIVVPKPLLLQTAQLLQARLGGLLGREVRHIPFSRSTPTNLDTVKAFFNIHKEIKETSGVIVALPEHLLSFMLSGLQRLSDDRIDEATGMIKVQSWMRKKCRDVLDESDVTLAVRTQLIYPSGSQTTVDGHPHRWKTVQALLRLVGGHLWNLELEFRQSIEIVRRPRGGFPVIFFLRKDVEDALIVRLVKDIICGQMSIIPSRECTESDRLAIKHFISDISVRPTVANQIRKIFPDNPAARQNIYLLRGLLVHRILLLTLKKRWNVQYGLHPARDPIAVPYHAKGVPSDQAEWGHPDVAILFTCLAFYFSGLDPPQLRQSLEHVLKSDDPSSEYDLWTHSSETLPGSLREWNVINVDDEVQLMEIWEHIRYSVVVIDYFLNHFVFPKHAKQFRVKMQASGWDIPQFLPGSLSANGREGIEKSLTTGFSGTNDNRTMLPLTIRQDDLPALSHTNAEVLTYLLQPRNRSCVIAADPANGKRLSELELLRKLHRSGIRMLIDAGAQILEMDNYSLAKEWLKIDHEAPAVLYFNTDNKPIVLHRHGSHIPLLASSFADNLGDCLVYLDEAHTRGTDLRMPADAVGALTLGLGQTKDHTVQAAMRLRQLATTQSVVFFAPPEVNQSIRDLQKKFYERIDSYDIICWLLKQTCRTIEQAQPLYYSHGVHFCHRTQGALDNPEFLDNADERDAYLKVLRQKEHQTLEQLYQPRLKAVKSAKVSESLSPQIAAFMKELNVRRKGFQDSGNAVHGSALQEVEQEREVAFEVEVVREVEKPVHYSPLSFPGLHQDIIDFVKTGTLAARSGGYEHAFMTLQRTALGLKYVINSEAATSRLFVSKEFSRTVSIPQGRPNDNFLRPVNWILWGVVTQTALVIIPEEAELLIPLVRDAEVSHTHLLTYAAPVTRKMLRFNNLGYYAVPDLLAGWKPPRWLAIELGILAGRLYFEFEEYGDICRYLGIHNTTFTTGEEDPGAKTETTRQSRCFTTRPLTFLQEWLATRRKGQDFTHTPMGYVCQRKLLTASNPFFSTFEGSSDVQLLNSNGGHVRNGGGTERAAGEGDVASDVEFDDEEYYLDEEEDGGGDELFDDELTSE</sequence>
<evidence type="ECO:0000259" key="9">
    <source>
        <dbReference type="Pfam" id="PF12359"/>
    </source>
</evidence>
<dbReference type="SUPFAM" id="SSF52540">
    <property type="entry name" value="P-loop containing nucleoside triphosphate hydrolases"/>
    <property type="match status" value="1"/>
</dbReference>
<dbReference type="PANTHER" id="PTHR13367">
    <property type="entry name" value="UBIQUITIN THIOESTERASE"/>
    <property type="match status" value="1"/>
</dbReference>
<keyword evidence="12" id="KW-1185">Reference proteome</keyword>
<evidence type="ECO:0000259" key="8">
    <source>
        <dbReference type="Pfam" id="PF12340"/>
    </source>
</evidence>
<evidence type="ECO:0000313" key="11">
    <source>
        <dbReference type="EMBL" id="OXV10268.1"/>
    </source>
</evidence>
<keyword evidence="3" id="KW-0645">Protease</keyword>
<dbReference type="InterPro" id="IPR046541">
    <property type="entry name" value="DUF6606"/>
</dbReference>
<proteinExistence type="predicted"/>
<keyword evidence="5" id="KW-0378">Hydrolase</keyword>